<dbReference type="InterPro" id="IPR007219">
    <property type="entry name" value="XnlR_reg_dom"/>
</dbReference>
<proteinExistence type="predicted"/>
<organism evidence="10 11">
    <name type="scientific">Passalora fulva</name>
    <name type="common">Tomato leaf mold</name>
    <name type="synonym">Cladosporium fulvum</name>
    <dbReference type="NCBI Taxonomy" id="5499"/>
    <lineage>
        <taxon>Eukaryota</taxon>
        <taxon>Fungi</taxon>
        <taxon>Dikarya</taxon>
        <taxon>Ascomycota</taxon>
        <taxon>Pezizomycotina</taxon>
        <taxon>Dothideomycetes</taxon>
        <taxon>Dothideomycetidae</taxon>
        <taxon>Mycosphaerellales</taxon>
        <taxon>Mycosphaerellaceae</taxon>
        <taxon>Fulvia</taxon>
    </lineage>
</organism>
<dbReference type="SUPFAM" id="SSF57701">
    <property type="entry name" value="Zn2/Cys6 DNA-binding domain"/>
    <property type="match status" value="1"/>
</dbReference>
<feature type="region of interest" description="Disordered" evidence="8">
    <location>
        <begin position="151"/>
        <end position="176"/>
    </location>
</feature>
<feature type="compositionally biased region" description="Polar residues" evidence="8">
    <location>
        <begin position="623"/>
        <end position="634"/>
    </location>
</feature>
<dbReference type="Pfam" id="PF04082">
    <property type="entry name" value="Fungal_trans"/>
    <property type="match status" value="1"/>
</dbReference>
<dbReference type="Gene3D" id="4.10.240.10">
    <property type="entry name" value="Zn(2)-C6 fungal-type DNA-binding domain"/>
    <property type="match status" value="1"/>
</dbReference>
<gene>
    <name evidence="10" type="ORF">CLAFUR5_13680</name>
</gene>
<evidence type="ECO:0000256" key="6">
    <source>
        <dbReference type="ARBA" id="ARBA00023163"/>
    </source>
</evidence>
<sequence>MPPRPIRPKNEPSTPDGVDRNGEAKGGKRRAVSSACIPCRKRKSKCDGQLPSCSTCIAVYQTECSYDADSDHRRKGALKRDIQSLQQQNDALDVIVASLRSLPEQESIALLHSLRGDSDPDALAESLRSNVRLPHSFAPQTLEADFAQQVTTPTSTTFERPNFPPPTSREDSGDSTTFSIRSAITPVDDSTTWFRTPQDAEFVEHLLSLYHCWVHPFYCFISWDLFSQDMRRGRTDFCNAMLVNAVLSFACHYSDRSMARLDPNDPGTAGDQFYAEAKRLLDRNDKSSLPTVQALGIMSLRETSAGRDSSGYQLAGRCVRMALELGLHLSVIRNGLRSSEAEVRKVTFWAVFNLETLCAVGFGRLSQLPRSAADIETPSANARSETQTWRPYEDVNVSNSPSAEQPARAMSFKDQLSKLSELASDMVNTFYAPRERFTSRRLAITYAHYQNWHQNLPDHFRLENTSLPHVLVLHMYYYGCVLHLFRPYIKLDLRAANLYPRDTCTYCANEISALMNALRAMYGLRRISLAVVSLVLSASTIHLLNLPSEEAAAHLSQGLHDLEAMSVNHRFAARAVDIVHSLSSKWNIALPEGAAAVSVYRLGLQRDLASPPPSTFFAASIPRKQSSEGQTRSGDSGHKESPFPPPSATSHPPRHQQQQQQANQIGMFYTDPTTPLDPTQAQTAFWTPFPTQVMPMPHHDLGSATMDFSGIEDQQHWQLYGGVSNAQQQEYHGRPQPATGRVDENMTGMGNWNWNE</sequence>
<feature type="compositionally biased region" description="Basic and acidic residues" evidence="8">
    <location>
        <begin position="17"/>
        <end position="26"/>
    </location>
</feature>
<dbReference type="AlphaFoldDB" id="A0A9Q8UVP3"/>
<feature type="compositionally biased region" description="Low complexity" evidence="8">
    <location>
        <begin position="648"/>
        <end position="661"/>
    </location>
</feature>
<dbReference type="PROSITE" id="PS50048">
    <property type="entry name" value="ZN2_CY6_FUNGAL_2"/>
    <property type="match status" value="1"/>
</dbReference>
<protein>
    <submittedName>
        <fullName evidence="10">Nitrogen assimilation transcription factor nit-4</fullName>
    </submittedName>
</protein>
<evidence type="ECO:0000256" key="3">
    <source>
        <dbReference type="ARBA" id="ARBA00022833"/>
    </source>
</evidence>
<accession>A0A9Q8UVP3</accession>
<dbReference type="SMART" id="SM00906">
    <property type="entry name" value="Fungal_trans"/>
    <property type="match status" value="1"/>
</dbReference>
<keyword evidence="7" id="KW-0539">Nucleus</keyword>
<dbReference type="InterPro" id="IPR001138">
    <property type="entry name" value="Zn2Cys6_DnaBD"/>
</dbReference>
<dbReference type="Pfam" id="PF00172">
    <property type="entry name" value="Zn_clus"/>
    <property type="match status" value="1"/>
</dbReference>
<evidence type="ECO:0000256" key="7">
    <source>
        <dbReference type="ARBA" id="ARBA00023242"/>
    </source>
</evidence>
<evidence type="ECO:0000313" key="11">
    <source>
        <dbReference type="Proteomes" id="UP000756132"/>
    </source>
</evidence>
<dbReference type="OrthoDB" id="2162761at2759"/>
<dbReference type="EMBL" id="CP090174">
    <property type="protein sequence ID" value="UJO24204.1"/>
    <property type="molecule type" value="Genomic_DNA"/>
</dbReference>
<dbReference type="GO" id="GO:0008270">
    <property type="term" value="F:zinc ion binding"/>
    <property type="evidence" value="ECO:0007669"/>
    <property type="project" value="InterPro"/>
</dbReference>
<keyword evidence="11" id="KW-1185">Reference proteome</keyword>
<evidence type="ECO:0000256" key="1">
    <source>
        <dbReference type="ARBA" id="ARBA00004123"/>
    </source>
</evidence>
<keyword evidence="3" id="KW-0862">Zinc</keyword>
<dbReference type="GO" id="GO:0003677">
    <property type="term" value="F:DNA binding"/>
    <property type="evidence" value="ECO:0007669"/>
    <property type="project" value="UniProtKB-KW"/>
</dbReference>
<keyword evidence="4" id="KW-0805">Transcription regulation</keyword>
<keyword evidence="5" id="KW-0238">DNA-binding</keyword>
<dbReference type="Proteomes" id="UP000756132">
    <property type="component" value="Chromosome 12"/>
</dbReference>
<dbReference type="CDD" id="cd00067">
    <property type="entry name" value="GAL4"/>
    <property type="match status" value="1"/>
</dbReference>
<dbReference type="InterPro" id="IPR036864">
    <property type="entry name" value="Zn2-C6_fun-type_DNA-bd_sf"/>
</dbReference>
<evidence type="ECO:0000256" key="4">
    <source>
        <dbReference type="ARBA" id="ARBA00023015"/>
    </source>
</evidence>
<evidence type="ECO:0000256" key="5">
    <source>
        <dbReference type="ARBA" id="ARBA00023125"/>
    </source>
</evidence>
<dbReference type="SMART" id="SM00066">
    <property type="entry name" value="GAL4"/>
    <property type="match status" value="1"/>
</dbReference>
<dbReference type="GO" id="GO:0005634">
    <property type="term" value="C:nucleus"/>
    <property type="evidence" value="ECO:0007669"/>
    <property type="project" value="UniProtKB-SubCell"/>
</dbReference>
<dbReference type="InterPro" id="IPR051615">
    <property type="entry name" value="Transcr_Regulatory_Elem"/>
</dbReference>
<dbReference type="KEGG" id="ffu:CLAFUR5_13680"/>
<comment type="subcellular location">
    <subcellularLocation>
        <location evidence="1">Nucleus</location>
    </subcellularLocation>
</comment>
<evidence type="ECO:0000256" key="8">
    <source>
        <dbReference type="SAM" id="MobiDB-lite"/>
    </source>
</evidence>
<feature type="region of interest" description="Disordered" evidence="8">
    <location>
        <begin position="613"/>
        <end position="661"/>
    </location>
</feature>
<dbReference type="GO" id="GO:0006351">
    <property type="term" value="P:DNA-templated transcription"/>
    <property type="evidence" value="ECO:0007669"/>
    <property type="project" value="InterPro"/>
</dbReference>
<keyword evidence="2" id="KW-0479">Metal-binding</keyword>
<dbReference type="CDD" id="cd12148">
    <property type="entry name" value="fungal_TF_MHR"/>
    <property type="match status" value="1"/>
</dbReference>
<dbReference type="GO" id="GO:0000981">
    <property type="term" value="F:DNA-binding transcription factor activity, RNA polymerase II-specific"/>
    <property type="evidence" value="ECO:0007669"/>
    <property type="project" value="InterPro"/>
</dbReference>
<evidence type="ECO:0000259" key="9">
    <source>
        <dbReference type="PROSITE" id="PS50048"/>
    </source>
</evidence>
<dbReference type="PANTHER" id="PTHR31313:SF81">
    <property type="entry name" value="TY1 ENHANCER ACTIVATOR"/>
    <property type="match status" value="1"/>
</dbReference>
<dbReference type="PROSITE" id="PS00463">
    <property type="entry name" value="ZN2_CY6_FUNGAL_1"/>
    <property type="match status" value="1"/>
</dbReference>
<evidence type="ECO:0000313" key="10">
    <source>
        <dbReference type="EMBL" id="UJO24204.1"/>
    </source>
</evidence>
<reference evidence="10" key="1">
    <citation type="submission" date="2021-12" db="EMBL/GenBank/DDBJ databases">
        <authorList>
            <person name="Zaccaron A."/>
            <person name="Stergiopoulos I."/>
        </authorList>
    </citation>
    <scope>NUCLEOTIDE SEQUENCE</scope>
    <source>
        <strain evidence="10">Race5_Kim</strain>
    </source>
</reference>
<keyword evidence="6" id="KW-0804">Transcription</keyword>
<evidence type="ECO:0000256" key="2">
    <source>
        <dbReference type="ARBA" id="ARBA00022723"/>
    </source>
</evidence>
<dbReference type="RefSeq" id="XP_047768570.1">
    <property type="nucleotide sequence ID" value="XM_047912828.1"/>
</dbReference>
<dbReference type="PANTHER" id="PTHR31313">
    <property type="entry name" value="TY1 ENHANCER ACTIVATOR"/>
    <property type="match status" value="1"/>
</dbReference>
<dbReference type="GeneID" id="71993558"/>
<dbReference type="OMA" id="TFWGCFT"/>
<feature type="domain" description="Zn(2)-C6 fungal-type" evidence="9">
    <location>
        <begin position="35"/>
        <end position="66"/>
    </location>
</feature>
<name>A0A9Q8UVP3_PASFU</name>
<feature type="region of interest" description="Disordered" evidence="8">
    <location>
        <begin position="730"/>
        <end position="756"/>
    </location>
</feature>
<reference evidence="10" key="2">
    <citation type="journal article" date="2022" name="Microb. Genom.">
        <title>A chromosome-scale genome assembly of the tomato pathogen Cladosporium fulvum reveals a compartmentalized genome architecture and the presence of a dispensable chromosome.</title>
        <authorList>
            <person name="Zaccaron A.Z."/>
            <person name="Chen L.H."/>
            <person name="Samaras A."/>
            <person name="Stergiopoulos I."/>
        </authorList>
    </citation>
    <scope>NUCLEOTIDE SEQUENCE</scope>
    <source>
        <strain evidence="10">Race5_Kim</strain>
    </source>
</reference>
<feature type="region of interest" description="Disordered" evidence="8">
    <location>
        <begin position="1"/>
        <end position="31"/>
    </location>
</feature>